<dbReference type="EMBL" id="JAVDWH010000001">
    <property type="protein sequence ID" value="MDR7085922.1"/>
    <property type="molecule type" value="Genomic_DNA"/>
</dbReference>
<proteinExistence type="predicted"/>
<keyword evidence="5" id="KW-1185">Reference proteome</keyword>
<feature type="domain" description="SGNH" evidence="3">
    <location>
        <begin position="445"/>
        <end position="689"/>
    </location>
</feature>
<feature type="transmembrane region" description="Helical" evidence="1">
    <location>
        <begin position="346"/>
        <end position="365"/>
    </location>
</feature>
<keyword evidence="1" id="KW-0812">Transmembrane</keyword>
<comment type="caution">
    <text evidence="4">The sequence shown here is derived from an EMBL/GenBank/DDBJ whole genome shotgun (WGS) entry which is preliminary data.</text>
</comment>
<dbReference type="PANTHER" id="PTHR23028:SF53">
    <property type="entry name" value="ACYL_TRANSF_3 DOMAIN-CONTAINING PROTEIN"/>
    <property type="match status" value="1"/>
</dbReference>
<gene>
    <name evidence="4" type="ORF">J2X11_000761</name>
</gene>
<dbReference type="Pfam" id="PF19040">
    <property type="entry name" value="SGNH"/>
    <property type="match status" value="1"/>
</dbReference>
<feature type="transmembrane region" description="Helical" evidence="1">
    <location>
        <begin position="255"/>
        <end position="274"/>
    </location>
</feature>
<feature type="transmembrane region" description="Helical" evidence="1">
    <location>
        <begin position="190"/>
        <end position="211"/>
    </location>
</feature>
<feature type="transmembrane region" description="Helical" evidence="1">
    <location>
        <begin position="323"/>
        <end position="340"/>
    </location>
</feature>
<feature type="transmembrane region" description="Helical" evidence="1">
    <location>
        <begin position="385"/>
        <end position="405"/>
    </location>
</feature>
<evidence type="ECO:0000313" key="4">
    <source>
        <dbReference type="EMBL" id="MDR7085922.1"/>
    </source>
</evidence>
<feature type="transmembrane region" description="Helical" evidence="1">
    <location>
        <begin position="89"/>
        <end position="111"/>
    </location>
</feature>
<evidence type="ECO:0000259" key="2">
    <source>
        <dbReference type="Pfam" id="PF01757"/>
    </source>
</evidence>
<name>A0ABU1UL53_9ACTN</name>
<protein>
    <submittedName>
        <fullName evidence="4">Peptidoglycan/LPS O-acetylase OafA/YrhL</fullName>
    </submittedName>
</protein>
<evidence type="ECO:0000259" key="3">
    <source>
        <dbReference type="Pfam" id="PF19040"/>
    </source>
</evidence>
<reference evidence="4 5" key="1">
    <citation type="submission" date="2023-07" db="EMBL/GenBank/DDBJ databases">
        <title>Sorghum-associated microbial communities from plants grown in Nebraska, USA.</title>
        <authorList>
            <person name="Schachtman D."/>
        </authorList>
    </citation>
    <scope>NUCLEOTIDE SEQUENCE [LARGE SCALE GENOMIC DNA]</scope>
    <source>
        <strain evidence="4 5">BE248</strain>
    </source>
</reference>
<feature type="transmembrane region" description="Helical" evidence="1">
    <location>
        <begin position="117"/>
        <end position="137"/>
    </location>
</feature>
<dbReference type="Pfam" id="PF01757">
    <property type="entry name" value="Acyl_transf_3"/>
    <property type="match status" value="1"/>
</dbReference>
<dbReference type="InterPro" id="IPR002656">
    <property type="entry name" value="Acyl_transf_3_dom"/>
</dbReference>
<dbReference type="Proteomes" id="UP001257739">
    <property type="component" value="Unassembled WGS sequence"/>
</dbReference>
<feature type="transmembrane region" description="Helical" evidence="1">
    <location>
        <begin position="45"/>
        <end position="68"/>
    </location>
</feature>
<keyword evidence="1" id="KW-1133">Transmembrane helix</keyword>
<accession>A0ABU1UL53</accession>
<feature type="transmembrane region" description="Helical" evidence="1">
    <location>
        <begin position="280"/>
        <end position="302"/>
    </location>
</feature>
<organism evidence="4 5">
    <name type="scientific">Aeromicrobium panaciterrae</name>
    <dbReference type="NCBI Taxonomy" id="363861"/>
    <lineage>
        <taxon>Bacteria</taxon>
        <taxon>Bacillati</taxon>
        <taxon>Actinomycetota</taxon>
        <taxon>Actinomycetes</taxon>
        <taxon>Propionibacteriales</taxon>
        <taxon>Nocardioidaceae</taxon>
        <taxon>Aeromicrobium</taxon>
    </lineage>
</organism>
<dbReference type="RefSeq" id="WP_309966952.1">
    <property type="nucleotide sequence ID" value="NZ_JAVDWH010000001.1"/>
</dbReference>
<sequence length="700" mass="76256">MTSSDQPTDLPDPSNSGDLPRLDYVQGIRGFSASVVVATHAGIPFAGGFVTMDVFFVLSGFVIARLLLHERQRTGRISLRTFYKRRVARLLPALVVCVIVTLIASAVLLSPLGPQRVAAITGLASIFSVANLVLPFISGGYFQFEADQNVFLHMWSLSVEEQFYAVFPWLLTLGLAVGATHGRRVRNAKVLIGCLGLLSFIACLAMAYVASQGTSLAASMHNITYYSSVSRAWEFAAGGLLALWWHRIERVSPRVLLSVATTALLAYVVLFFAYDTTMVFPSALALLPVAIGVALIAVGAAGDTWVRRLFELRPFVWAGDRSYSWYLWHWPIIVIATALLPGRWWIPPLAALASIWVAKISYDHVERRYRARSIVDPLGRRTSAWTWRSLGTLALVGAITAGIIFGGTRSQWGVPAAQAMDSQVTPLHLDSRIGCSSDVPLAQRARTDCMLSHGGRAKVYLLGDSTAGQLSDVLAQTTKSAGVDLLLGARSACPFMDVNVVSDGMEMTECRTYVRSALSWLSEQPPGTVVLSLGGTTFLNGEKYAFEGHDGKTAQSQSKRLEAYAAGLADTFANLRADGHRVIFVQPALRFNYPHGDPWLAQSCPLARIAIDAPSCGLTIDRRVMLAERQPAIDAFNLVPEADRPESIDLVDQLCRKSECSTYRDGHWIYRDASHLSVPASMTLAPLFTSLLTSSTKDSP</sequence>
<dbReference type="InterPro" id="IPR043968">
    <property type="entry name" value="SGNH"/>
</dbReference>
<dbReference type="InterPro" id="IPR050879">
    <property type="entry name" value="Acyltransferase_3"/>
</dbReference>
<keyword evidence="1" id="KW-0472">Membrane</keyword>
<feature type="domain" description="Acyltransferase 3" evidence="2">
    <location>
        <begin position="23"/>
        <end position="357"/>
    </location>
</feature>
<evidence type="ECO:0000256" key="1">
    <source>
        <dbReference type="SAM" id="Phobius"/>
    </source>
</evidence>
<evidence type="ECO:0000313" key="5">
    <source>
        <dbReference type="Proteomes" id="UP001257739"/>
    </source>
</evidence>
<feature type="transmembrane region" description="Helical" evidence="1">
    <location>
        <begin position="223"/>
        <end position="243"/>
    </location>
</feature>
<dbReference type="PANTHER" id="PTHR23028">
    <property type="entry name" value="ACETYLTRANSFERASE"/>
    <property type="match status" value="1"/>
</dbReference>